<protein>
    <submittedName>
        <fullName evidence="1">Uncharacterized protein</fullName>
    </submittedName>
</protein>
<accession>A0ABU9L318</accession>
<keyword evidence="2" id="KW-1185">Reference proteome</keyword>
<dbReference type="Proteomes" id="UP001474120">
    <property type="component" value="Unassembled WGS sequence"/>
</dbReference>
<organism evidence="1 2">
    <name type="scientific">Lutimonas vermicola</name>
    <dbReference type="NCBI Taxonomy" id="414288"/>
    <lineage>
        <taxon>Bacteria</taxon>
        <taxon>Pseudomonadati</taxon>
        <taxon>Bacteroidota</taxon>
        <taxon>Flavobacteriia</taxon>
        <taxon>Flavobacteriales</taxon>
        <taxon>Flavobacteriaceae</taxon>
        <taxon>Lutimonas</taxon>
    </lineage>
</organism>
<dbReference type="RefSeq" id="WP_342159723.1">
    <property type="nucleotide sequence ID" value="NZ_JBCDNA010000002.1"/>
</dbReference>
<dbReference type="EMBL" id="JBCDNA010000002">
    <property type="protein sequence ID" value="MEL4455771.1"/>
    <property type="molecule type" value="Genomic_DNA"/>
</dbReference>
<evidence type="ECO:0000313" key="1">
    <source>
        <dbReference type="EMBL" id="MEL4455771.1"/>
    </source>
</evidence>
<proteinExistence type="predicted"/>
<comment type="caution">
    <text evidence="1">The sequence shown here is derived from an EMBL/GenBank/DDBJ whole genome shotgun (WGS) entry which is preliminary data.</text>
</comment>
<sequence>MKLNETMGKERTDEFLIHGPRIILPRPIGSTGIQETFIATMALI</sequence>
<reference evidence="1 2" key="1">
    <citation type="submission" date="2024-04" db="EMBL/GenBank/DDBJ databases">
        <title>whole genome sequencing of Lutimonas vermicola strain IMCC1616.</title>
        <authorList>
            <person name="Bae S.S."/>
        </authorList>
    </citation>
    <scope>NUCLEOTIDE SEQUENCE [LARGE SCALE GENOMIC DNA]</scope>
    <source>
        <strain evidence="1 2">IMCC1616</strain>
    </source>
</reference>
<evidence type="ECO:0000313" key="2">
    <source>
        <dbReference type="Proteomes" id="UP001474120"/>
    </source>
</evidence>
<name>A0ABU9L318_9FLAO</name>
<gene>
    <name evidence="1" type="ORF">AABB81_07680</name>
</gene>